<feature type="compositionally biased region" description="Low complexity" evidence="3">
    <location>
        <begin position="25"/>
        <end position="39"/>
    </location>
</feature>
<proteinExistence type="predicted"/>
<dbReference type="PROSITE" id="PS00233">
    <property type="entry name" value="CHIT_BIND_RR_1"/>
    <property type="match status" value="1"/>
</dbReference>
<feature type="compositionally biased region" description="Polar residues" evidence="3">
    <location>
        <begin position="240"/>
        <end position="259"/>
    </location>
</feature>
<reference evidence="6" key="3">
    <citation type="submission" date="2025-08" db="UniProtKB">
        <authorList>
            <consortium name="RefSeq"/>
        </authorList>
    </citation>
    <scope>IDENTIFICATION</scope>
    <source>
        <tissue evidence="6">Whole organism</tissue>
    </source>
</reference>
<gene>
    <name evidence="6" type="primary">LOC108615099</name>
</gene>
<feature type="signal peptide" evidence="4">
    <location>
        <begin position="1"/>
        <end position="15"/>
    </location>
</feature>
<dbReference type="Proteomes" id="UP000694904">
    <property type="component" value="Chromosome 5"/>
</dbReference>
<reference evidence="5" key="2">
    <citation type="journal article" date="2016" name="G3 (Bethesda)">
        <title>Genome Evolution in Three Species of Cactophilic Drosophila.</title>
        <authorList>
            <person name="Sanchez-Flores A."/>
            <person name="Penazola F."/>
            <person name="Carpinteyro-Ponce J."/>
            <person name="Nazario-Yepiz N."/>
            <person name="Abreu-Goodger C."/>
            <person name="Machado C.A."/>
            <person name="Markow T.A."/>
        </authorList>
    </citation>
    <scope>NUCLEOTIDE SEQUENCE [LARGE SCALE GENOMIC DNA]</scope>
</reference>
<evidence type="ECO:0000256" key="2">
    <source>
        <dbReference type="PROSITE-ProRule" id="PRU00497"/>
    </source>
</evidence>
<dbReference type="PANTHER" id="PTHR10380:SF230">
    <property type="entry name" value="CUTICULAR PROTEIN 47EE"/>
    <property type="match status" value="1"/>
</dbReference>
<dbReference type="Pfam" id="PF00379">
    <property type="entry name" value="Chitin_bind_4"/>
    <property type="match status" value="1"/>
</dbReference>
<evidence type="ECO:0000256" key="4">
    <source>
        <dbReference type="SAM" id="SignalP"/>
    </source>
</evidence>
<dbReference type="InterPro" id="IPR000618">
    <property type="entry name" value="Insect_cuticle"/>
</dbReference>
<dbReference type="InterPro" id="IPR050468">
    <property type="entry name" value="Cuticle_Struct_Prot"/>
</dbReference>
<keyword evidence="5" id="KW-1185">Reference proteome</keyword>
<feature type="compositionally biased region" description="Low complexity" evidence="3">
    <location>
        <begin position="216"/>
        <end position="239"/>
    </location>
</feature>
<evidence type="ECO:0000256" key="3">
    <source>
        <dbReference type="SAM" id="MobiDB-lite"/>
    </source>
</evidence>
<protein>
    <submittedName>
        <fullName evidence="6">Mediator of RNA polymerase II transcription subunit 25</fullName>
    </submittedName>
</protein>
<evidence type="ECO:0000313" key="5">
    <source>
        <dbReference type="Proteomes" id="UP000694904"/>
    </source>
</evidence>
<evidence type="ECO:0000256" key="1">
    <source>
        <dbReference type="ARBA" id="ARBA00022460"/>
    </source>
</evidence>
<feature type="compositionally biased region" description="Low complexity" evidence="3">
    <location>
        <begin position="281"/>
        <end position="312"/>
    </location>
</feature>
<feature type="compositionally biased region" description="Low complexity" evidence="3">
    <location>
        <begin position="319"/>
        <end position="328"/>
    </location>
</feature>
<dbReference type="GeneID" id="108615099"/>
<feature type="compositionally biased region" description="Low complexity" evidence="3">
    <location>
        <begin position="49"/>
        <end position="81"/>
    </location>
</feature>
<feature type="compositionally biased region" description="Polar residues" evidence="3">
    <location>
        <begin position="192"/>
        <end position="202"/>
    </location>
</feature>
<evidence type="ECO:0000313" key="6">
    <source>
        <dbReference type="RefSeq" id="XP_017864829.1"/>
    </source>
</evidence>
<reference evidence="5" key="1">
    <citation type="journal article" date="1997" name="Nucleic Acids Res.">
        <title>tRNAscan-SE: a program for improved detection of transfer RNA genes in genomic sequence.</title>
        <authorList>
            <person name="Lowe T.M."/>
            <person name="Eddy S.R."/>
        </authorList>
    </citation>
    <scope>NUCLEOTIDE SEQUENCE [LARGE SCALE GENOMIC DNA]</scope>
</reference>
<accession>A0ABM1PC93</accession>
<sequence>MRCLVFCVLIAVGHAQLPNAPFQQTPFQQRQLQQQQQPQQPQPPPPPFQRQRQQPPGQGLFPVQANPLNPLSPLNPLTPNPYSRYNQYAQQNYVPITAYQNDLNLDGSFSYGYAAADGTTAQAQGYVKNLGYGEGVEAQVIQGSYSYTSPEGTPITVRYIADENGFRAEGTGIPATPSYFVGAQPYQQGVINPNLNPYQTPFRQLPTGAQGFRPGQQLTPQQQQLQQQQLQQQQQQQQQRNFPNSGQFQPDQPFNNLLSGNLPAQYAGQFGQPLGGNLTPQQQQQQQQNLNQQQQQNLNQQQQQNLNQQQQQKDPRNEQQQQALITQQLRGRPNQLVDPFGYNQFNRRFKKSSKQ</sequence>
<feature type="chain" id="PRO_5046848848" evidence="4">
    <location>
        <begin position="16"/>
        <end position="355"/>
    </location>
</feature>
<dbReference type="PANTHER" id="PTHR10380">
    <property type="entry name" value="CUTICLE PROTEIN"/>
    <property type="match status" value="1"/>
</dbReference>
<name>A0ABM1PC93_DROAR</name>
<organism evidence="5 6">
    <name type="scientific">Drosophila arizonae</name>
    <name type="common">Fruit fly</name>
    <dbReference type="NCBI Taxonomy" id="7263"/>
    <lineage>
        <taxon>Eukaryota</taxon>
        <taxon>Metazoa</taxon>
        <taxon>Ecdysozoa</taxon>
        <taxon>Arthropoda</taxon>
        <taxon>Hexapoda</taxon>
        <taxon>Insecta</taxon>
        <taxon>Pterygota</taxon>
        <taxon>Neoptera</taxon>
        <taxon>Endopterygota</taxon>
        <taxon>Diptera</taxon>
        <taxon>Brachycera</taxon>
        <taxon>Muscomorpha</taxon>
        <taxon>Ephydroidea</taxon>
        <taxon>Drosophilidae</taxon>
        <taxon>Drosophila</taxon>
    </lineage>
</organism>
<dbReference type="PRINTS" id="PR00947">
    <property type="entry name" value="CUTICLE"/>
</dbReference>
<feature type="region of interest" description="Disordered" evidence="3">
    <location>
        <begin position="25"/>
        <end position="82"/>
    </location>
</feature>
<dbReference type="PROSITE" id="PS51155">
    <property type="entry name" value="CHIT_BIND_RR_2"/>
    <property type="match status" value="1"/>
</dbReference>
<dbReference type="RefSeq" id="XP_017864829.1">
    <property type="nucleotide sequence ID" value="XM_018009340.1"/>
</dbReference>
<keyword evidence="4" id="KW-0732">Signal</keyword>
<feature type="region of interest" description="Disordered" evidence="3">
    <location>
        <begin position="192"/>
        <end position="355"/>
    </location>
</feature>
<dbReference type="InterPro" id="IPR031311">
    <property type="entry name" value="CHIT_BIND_RR_consensus"/>
</dbReference>
<keyword evidence="1 2" id="KW-0193">Cuticle</keyword>